<gene>
    <name evidence="1" type="ORF">ABS311_15730</name>
</gene>
<keyword evidence="2" id="KW-1185">Reference proteome</keyword>
<dbReference type="Proteomes" id="UP001467690">
    <property type="component" value="Unassembled WGS sequence"/>
</dbReference>
<dbReference type="EMBL" id="JBELOE010000259">
    <property type="protein sequence ID" value="MER2493330.1"/>
    <property type="molecule type" value="Genomic_DNA"/>
</dbReference>
<accession>A0ABV1RK69</accession>
<dbReference type="RefSeq" id="WP_350402553.1">
    <property type="nucleotide sequence ID" value="NZ_JBELOE010000259.1"/>
</dbReference>
<evidence type="ECO:0000313" key="1">
    <source>
        <dbReference type="EMBL" id="MER2493330.1"/>
    </source>
</evidence>
<reference evidence="1 2" key="1">
    <citation type="submission" date="2024-06" db="EMBL/GenBank/DDBJ databases">
        <authorList>
            <person name="Chen R.Y."/>
        </authorList>
    </citation>
    <scope>NUCLEOTIDE SEQUENCE [LARGE SCALE GENOMIC DNA]</scope>
    <source>
        <strain evidence="1 2">D2</strain>
    </source>
</reference>
<evidence type="ECO:0008006" key="3">
    <source>
        <dbReference type="Google" id="ProtNLM"/>
    </source>
</evidence>
<evidence type="ECO:0000313" key="2">
    <source>
        <dbReference type="Proteomes" id="UP001467690"/>
    </source>
</evidence>
<comment type="caution">
    <text evidence="1">The sequence shown here is derived from an EMBL/GenBank/DDBJ whole genome shotgun (WGS) entry which is preliminary data.</text>
</comment>
<organism evidence="1 2">
    <name type="scientific">Catenovulum sediminis</name>
    <dbReference type="NCBI Taxonomy" id="1740262"/>
    <lineage>
        <taxon>Bacteria</taxon>
        <taxon>Pseudomonadati</taxon>
        <taxon>Pseudomonadota</taxon>
        <taxon>Gammaproteobacteria</taxon>
        <taxon>Alteromonadales</taxon>
        <taxon>Alteromonadaceae</taxon>
        <taxon>Catenovulum</taxon>
    </lineage>
</organism>
<name>A0ABV1RK69_9ALTE</name>
<sequence>MKNYKIVHLAPTPLVGAPSKISKVLNRVGIASNCIVCSDYPKALANMFLGESFVWNTATAEIKEYIINIIEEADILHIHNFLPKELLDIVIQLSIGKKVVYQIHSPLQEGPCYYPRVDSLPFPIDKKLVVAQYQPRQYSDYTYVPNINLFEKSVNLRKEGETLKVLFSPTHNRAGRWNGKSSERLNKLLRSLSTSRQITYISIDKPVPPEVLYAIRKSCHASIDEIITGAFHQVSLEGLSAGNVVINNADLFSRNVFKSVVNAQEDPPFFQIDESNCAERLLELANSESLTRYYQERSTSFFEGYLNPNTLAQRFVDIYDGVMDI</sequence>
<protein>
    <recommendedName>
        <fullName evidence="3">Glycosyltransferase</fullName>
    </recommendedName>
</protein>
<proteinExistence type="predicted"/>
<dbReference type="SUPFAM" id="SSF53756">
    <property type="entry name" value="UDP-Glycosyltransferase/glycogen phosphorylase"/>
    <property type="match status" value="1"/>
</dbReference>